<reference evidence="2" key="2">
    <citation type="journal article" date="2017" name="Nat. Plants">
        <title>The Aegilops tauschii genome reveals multiple impacts of transposons.</title>
        <authorList>
            <person name="Zhao G."/>
            <person name="Zou C."/>
            <person name="Li K."/>
            <person name="Wang K."/>
            <person name="Li T."/>
            <person name="Gao L."/>
            <person name="Zhang X."/>
            <person name="Wang H."/>
            <person name="Yang Z."/>
            <person name="Liu X."/>
            <person name="Jiang W."/>
            <person name="Mao L."/>
            <person name="Kong X."/>
            <person name="Jiao Y."/>
            <person name="Jia J."/>
        </authorList>
    </citation>
    <scope>NUCLEOTIDE SEQUENCE [LARGE SCALE GENOMIC DNA]</scope>
    <source>
        <strain evidence="2">cv. AL8/78</strain>
    </source>
</reference>
<accession>A0A453TCA3</accession>
<protein>
    <submittedName>
        <fullName evidence="1">Uncharacterized protein</fullName>
    </submittedName>
</protein>
<reference evidence="2" key="1">
    <citation type="journal article" date="2014" name="Science">
        <title>Ancient hybridizations among the ancestral genomes of bread wheat.</title>
        <authorList>
            <consortium name="International Wheat Genome Sequencing Consortium,"/>
            <person name="Marcussen T."/>
            <person name="Sandve S.R."/>
            <person name="Heier L."/>
            <person name="Spannagl M."/>
            <person name="Pfeifer M."/>
            <person name="Jakobsen K.S."/>
            <person name="Wulff B.B."/>
            <person name="Steuernagel B."/>
            <person name="Mayer K.F."/>
            <person name="Olsen O.A."/>
        </authorList>
    </citation>
    <scope>NUCLEOTIDE SEQUENCE [LARGE SCALE GENOMIC DNA]</scope>
    <source>
        <strain evidence="2">cv. AL8/78</strain>
    </source>
</reference>
<organism evidence="1 2">
    <name type="scientific">Aegilops tauschii subsp. strangulata</name>
    <name type="common">Goatgrass</name>
    <dbReference type="NCBI Taxonomy" id="200361"/>
    <lineage>
        <taxon>Eukaryota</taxon>
        <taxon>Viridiplantae</taxon>
        <taxon>Streptophyta</taxon>
        <taxon>Embryophyta</taxon>
        <taxon>Tracheophyta</taxon>
        <taxon>Spermatophyta</taxon>
        <taxon>Magnoliopsida</taxon>
        <taxon>Liliopsida</taxon>
        <taxon>Poales</taxon>
        <taxon>Poaceae</taxon>
        <taxon>BOP clade</taxon>
        <taxon>Pooideae</taxon>
        <taxon>Triticodae</taxon>
        <taxon>Triticeae</taxon>
        <taxon>Triticinae</taxon>
        <taxon>Aegilops</taxon>
    </lineage>
</organism>
<dbReference type="Proteomes" id="UP000015105">
    <property type="component" value="Chromosome 7D"/>
</dbReference>
<dbReference type="AlphaFoldDB" id="A0A453TCA3"/>
<keyword evidence="2" id="KW-1185">Reference proteome</keyword>
<evidence type="ECO:0000313" key="1">
    <source>
        <dbReference type="EnsemblPlants" id="AET7Gv21334900.1"/>
    </source>
</evidence>
<reference evidence="1" key="3">
    <citation type="journal article" date="2017" name="Nature">
        <title>Genome sequence of the progenitor of the wheat D genome Aegilops tauschii.</title>
        <authorList>
            <person name="Luo M.C."/>
            <person name="Gu Y.Q."/>
            <person name="Puiu D."/>
            <person name="Wang H."/>
            <person name="Twardziok S.O."/>
            <person name="Deal K.R."/>
            <person name="Huo N."/>
            <person name="Zhu T."/>
            <person name="Wang L."/>
            <person name="Wang Y."/>
            <person name="McGuire P.E."/>
            <person name="Liu S."/>
            <person name="Long H."/>
            <person name="Ramasamy R.K."/>
            <person name="Rodriguez J.C."/>
            <person name="Van S.L."/>
            <person name="Yuan L."/>
            <person name="Wang Z."/>
            <person name="Xia Z."/>
            <person name="Xiao L."/>
            <person name="Anderson O.D."/>
            <person name="Ouyang S."/>
            <person name="Liang Y."/>
            <person name="Zimin A.V."/>
            <person name="Pertea G."/>
            <person name="Qi P."/>
            <person name="Bennetzen J.L."/>
            <person name="Dai X."/>
            <person name="Dawson M.W."/>
            <person name="Muller H.G."/>
            <person name="Kugler K."/>
            <person name="Rivarola-Duarte L."/>
            <person name="Spannagl M."/>
            <person name="Mayer K.F.X."/>
            <person name="Lu F.H."/>
            <person name="Bevan M.W."/>
            <person name="Leroy P."/>
            <person name="Li P."/>
            <person name="You F.M."/>
            <person name="Sun Q."/>
            <person name="Liu Z."/>
            <person name="Lyons E."/>
            <person name="Wicker T."/>
            <person name="Salzberg S.L."/>
            <person name="Devos K.M."/>
            <person name="Dvorak J."/>
        </authorList>
    </citation>
    <scope>NUCLEOTIDE SEQUENCE [LARGE SCALE GENOMIC DNA]</scope>
    <source>
        <strain evidence="1">cv. AL8/78</strain>
    </source>
</reference>
<sequence length="43" mass="5264">MYQEAESCCNELINRRLIQLVDVNVHYYDFKNIVRLMIWCLTL</sequence>
<evidence type="ECO:0000313" key="2">
    <source>
        <dbReference type="Proteomes" id="UP000015105"/>
    </source>
</evidence>
<proteinExistence type="predicted"/>
<name>A0A453TCA3_AEGTS</name>
<dbReference type="EnsemblPlants" id="AET7Gv21334900.1">
    <property type="protein sequence ID" value="AET7Gv21334900.1"/>
    <property type="gene ID" value="AET7Gv21334900"/>
</dbReference>
<reference evidence="1" key="4">
    <citation type="submission" date="2019-03" db="UniProtKB">
        <authorList>
            <consortium name="EnsemblPlants"/>
        </authorList>
    </citation>
    <scope>IDENTIFICATION</scope>
</reference>
<dbReference type="Gramene" id="AET7Gv21334900.1">
    <property type="protein sequence ID" value="AET7Gv21334900.1"/>
    <property type="gene ID" value="AET7Gv21334900"/>
</dbReference>
<reference evidence="1" key="5">
    <citation type="journal article" date="2021" name="G3 (Bethesda)">
        <title>Aegilops tauschii genome assembly Aet v5.0 features greater sequence contiguity and improved annotation.</title>
        <authorList>
            <person name="Wang L."/>
            <person name="Zhu T."/>
            <person name="Rodriguez J.C."/>
            <person name="Deal K.R."/>
            <person name="Dubcovsky J."/>
            <person name="McGuire P.E."/>
            <person name="Lux T."/>
            <person name="Spannagl M."/>
            <person name="Mayer K.F.X."/>
            <person name="Baldrich P."/>
            <person name="Meyers B.C."/>
            <person name="Huo N."/>
            <person name="Gu Y.Q."/>
            <person name="Zhou H."/>
            <person name="Devos K.M."/>
            <person name="Bennetzen J.L."/>
            <person name="Unver T."/>
            <person name="Budak H."/>
            <person name="Gulick P.J."/>
            <person name="Galiba G."/>
            <person name="Kalapos B."/>
            <person name="Nelson D.R."/>
            <person name="Li P."/>
            <person name="You F.M."/>
            <person name="Luo M.C."/>
            <person name="Dvorak J."/>
        </authorList>
    </citation>
    <scope>NUCLEOTIDE SEQUENCE [LARGE SCALE GENOMIC DNA]</scope>
    <source>
        <strain evidence="1">cv. AL8/78</strain>
    </source>
</reference>